<sequence length="339" mass="38053">MNTSDKENNASSLMLVGNGFDLMHDMKTSWRDFQEWWLWRIGSPQSNLVKFLQLAAPFDIDIFTLGAFFLDQVHSDIKTENLYLNNSEDEIEEAIFVDLCAAAAESNNLSVNGYDSLLWSDFESLLKCLNLPSVGSSDDGDWKRAAMEEGSSEIIRNSLGLSGKLSEWLSTKAMPPYPFTGVSHVIANVDLLVSFNYTDTIEHLYGREVLHIHGRLNSKKDELIVGSGPHSNNSYGLSSSLSYDVNNDEYHDYIEKFTQEKKLEDRLSSVRLKEITTLGFSFGDADHIYVKTLVGHTTENSLWTVYFHSESDITTAQQALHKAGYTGRLVFESSKALAS</sequence>
<reference evidence="1 2" key="1">
    <citation type="submission" date="2020-12" db="EMBL/GenBank/DDBJ databases">
        <title>Genome public.</title>
        <authorList>
            <person name="Sun Q."/>
        </authorList>
    </citation>
    <scope>NUCLEOTIDE SEQUENCE [LARGE SCALE GENOMIC DNA]</scope>
    <source>
        <strain evidence="1 2">CCM 8864</strain>
    </source>
</reference>
<organism evidence="1 2">
    <name type="scientific">Corynebacterium marambiense</name>
    <dbReference type="NCBI Taxonomy" id="2765364"/>
    <lineage>
        <taxon>Bacteria</taxon>
        <taxon>Bacillati</taxon>
        <taxon>Actinomycetota</taxon>
        <taxon>Actinomycetes</taxon>
        <taxon>Mycobacteriales</taxon>
        <taxon>Corynebacteriaceae</taxon>
        <taxon>Corynebacterium</taxon>
    </lineage>
</organism>
<evidence type="ECO:0000313" key="1">
    <source>
        <dbReference type="EMBL" id="MBI9000916.1"/>
    </source>
</evidence>
<dbReference type="EMBL" id="JAEIOT010000007">
    <property type="protein sequence ID" value="MBI9000916.1"/>
    <property type="molecule type" value="Genomic_DNA"/>
</dbReference>
<comment type="caution">
    <text evidence="1">The sequence shown here is derived from an EMBL/GenBank/DDBJ whole genome shotgun (WGS) entry which is preliminary data.</text>
</comment>
<dbReference type="Pfam" id="PF14253">
    <property type="entry name" value="AbiH"/>
    <property type="match status" value="1"/>
</dbReference>
<evidence type="ECO:0000313" key="2">
    <source>
        <dbReference type="Proteomes" id="UP000625574"/>
    </source>
</evidence>
<name>A0ABS0VVU7_9CORY</name>
<evidence type="ECO:0008006" key="3">
    <source>
        <dbReference type="Google" id="ProtNLM"/>
    </source>
</evidence>
<dbReference type="RefSeq" id="WP_198736325.1">
    <property type="nucleotide sequence ID" value="NZ_JAEIOT010000007.1"/>
</dbReference>
<keyword evidence="2" id="KW-1185">Reference proteome</keyword>
<dbReference type="InterPro" id="IPR025935">
    <property type="entry name" value="AbiH"/>
</dbReference>
<accession>A0ABS0VVU7</accession>
<gene>
    <name evidence="1" type="ORF">JDV76_08035</name>
</gene>
<proteinExistence type="predicted"/>
<dbReference type="Proteomes" id="UP000625574">
    <property type="component" value="Unassembled WGS sequence"/>
</dbReference>
<protein>
    <recommendedName>
        <fullName evidence="3">Bacteriophage abortive infection AbiH</fullName>
    </recommendedName>
</protein>